<protein>
    <submittedName>
        <fullName evidence="2">Type II toxin-antitoxin system RelE/ParE family toxin</fullName>
    </submittedName>
</protein>
<gene>
    <name evidence="2" type="ORF">ACFS25_17330</name>
</gene>
<evidence type="ECO:0000256" key="1">
    <source>
        <dbReference type="ARBA" id="ARBA00022649"/>
    </source>
</evidence>
<dbReference type="Pfam" id="PF05016">
    <property type="entry name" value="ParE_toxin"/>
    <property type="match status" value="1"/>
</dbReference>
<dbReference type="Proteomes" id="UP001597512">
    <property type="component" value="Unassembled WGS sequence"/>
</dbReference>
<reference evidence="3" key="1">
    <citation type="journal article" date="2019" name="Int. J. Syst. Evol. Microbiol.">
        <title>The Global Catalogue of Microorganisms (GCM) 10K type strain sequencing project: providing services to taxonomists for standard genome sequencing and annotation.</title>
        <authorList>
            <consortium name="The Broad Institute Genomics Platform"/>
            <consortium name="The Broad Institute Genome Sequencing Center for Infectious Disease"/>
            <person name="Wu L."/>
            <person name="Ma J."/>
        </authorList>
    </citation>
    <scope>NUCLEOTIDE SEQUENCE [LARGE SCALE GENOMIC DNA]</scope>
    <source>
        <strain evidence="3">KCTC 52490</strain>
    </source>
</reference>
<evidence type="ECO:0000313" key="2">
    <source>
        <dbReference type="EMBL" id="MFD2935548.1"/>
    </source>
</evidence>
<evidence type="ECO:0000313" key="3">
    <source>
        <dbReference type="Proteomes" id="UP001597512"/>
    </source>
</evidence>
<dbReference type="InterPro" id="IPR035093">
    <property type="entry name" value="RelE/ParE_toxin_dom_sf"/>
</dbReference>
<name>A0ABW6AMB0_9BACT</name>
<accession>A0ABW6AMB0</accession>
<organism evidence="2 3">
    <name type="scientific">Spirosoma flavum</name>
    <dbReference type="NCBI Taxonomy" id="2048557"/>
    <lineage>
        <taxon>Bacteria</taxon>
        <taxon>Pseudomonadati</taxon>
        <taxon>Bacteroidota</taxon>
        <taxon>Cytophagia</taxon>
        <taxon>Cytophagales</taxon>
        <taxon>Cytophagaceae</taxon>
        <taxon>Spirosoma</taxon>
    </lineage>
</organism>
<sequence>MNLIWNDSAKEEVRKAYSNYYDYSPVLAEDWSDELNKKVDLLIKFPEMGRIVPDVDISFIREVFVRKYRLVQYQDETLRILALRAMGQPLGRI</sequence>
<dbReference type="InterPro" id="IPR007712">
    <property type="entry name" value="RelE/ParE_toxin"/>
</dbReference>
<comment type="caution">
    <text evidence="2">The sequence shown here is derived from an EMBL/GenBank/DDBJ whole genome shotgun (WGS) entry which is preliminary data.</text>
</comment>
<proteinExistence type="predicted"/>
<keyword evidence="1" id="KW-1277">Toxin-antitoxin system</keyword>
<dbReference type="Gene3D" id="3.30.2310.20">
    <property type="entry name" value="RelE-like"/>
    <property type="match status" value="1"/>
</dbReference>
<keyword evidence="3" id="KW-1185">Reference proteome</keyword>
<dbReference type="RefSeq" id="WP_381503578.1">
    <property type="nucleotide sequence ID" value="NZ_JBHUOM010000019.1"/>
</dbReference>
<dbReference type="EMBL" id="JBHUOM010000019">
    <property type="protein sequence ID" value="MFD2935548.1"/>
    <property type="molecule type" value="Genomic_DNA"/>
</dbReference>